<dbReference type="GO" id="GO:0016757">
    <property type="term" value="F:glycosyltransferase activity"/>
    <property type="evidence" value="ECO:0007669"/>
    <property type="project" value="TreeGrafter"/>
</dbReference>
<comment type="pathway">
    <text evidence="1">Protein modification; protein glycosylation.</text>
</comment>
<dbReference type="InterPro" id="IPR029489">
    <property type="entry name" value="OGT/SEC/SPY_C"/>
</dbReference>
<dbReference type="Gene3D" id="3.40.50.2000">
    <property type="entry name" value="Glycogen Phosphorylase B"/>
    <property type="match status" value="1"/>
</dbReference>
<evidence type="ECO:0000259" key="5">
    <source>
        <dbReference type="Pfam" id="PF13844"/>
    </source>
</evidence>
<organism evidence="6 7">
    <name type="scientific">Azomonas macrocytogenes</name>
    <name type="common">Azotobacter macrocytogenes</name>
    <dbReference type="NCBI Taxonomy" id="69962"/>
    <lineage>
        <taxon>Bacteria</taxon>
        <taxon>Pseudomonadati</taxon>
        <taxon>Pseudomonadota</taxon>
        <taxon>Gammaproteobacteria</taxon>
        <taxon>Pseudomonadales</taxon>
        <taxon>Pseudomonadaceae</taxon>
        <taxon>Azomonas</taxon>
    </lineage>
</organism>
<dbReference type="RefSeq" id="WP_183166157.1">
    <property type="nucleotide sequence ID" value="NZ_JACHXI010000006.1"/>
</dbReference>
<evidence type="ECO:0000256" key="2">
    <source>
        <dbReference type="ARBA" id="ARBA00022679"/>
    </source>
</evidence>
<dbReference type="PANTHER" id="PTHR44998">
    <property type="match status" value="1"/>
</dbReference>
<protein>
    <submittedName>
        <fullName evidence="6">Putative O-linked N-acetylglucosamine transferase (SPINDLY family)</fullName>
    </submittedName>
</protein>
<evidence type="ECO:0000313" key="7">
    <source>
        <dbReference type="Proteomes" id="UP000549250"/>
    </source>
</evidence>
<dbReference type="Gene3D" id="3.40.50.11380">
    <property type="match status" value="1"/>
</dbReference>
<name>A0A839T1D6_AZOMA</name>
<evidence type="ECO:0000256" key="1">
    <source>
        <dbReference type="ARBA" id="ARBA00004922"/>
    </source>
</evidence>
<dbReference type="EMBL" id="JACHXI010000006">
    <property type="protein sequence ID" value="MBB3103202.1"/>
    <property type="molecule type" value="Genomic_DNA"/>
</dbReference>
<keyword evidence="7" id="KW-1185">Reference proteome</keyword>
<keyword evidence="2 6" id="KW-0808">Transferase</keyword>
<dbReference type="Pfam" id="PF13844">
    <property type="entry name" value="Glyco_transf_41"/>
    <property type="match status" value="2"/>
</dbReference>
<evidence type="ECO:0000313" key="6">
    <source>
        <dbReference type="EMBL" id="MBB3103202.1"/>
    </source>
</evidence>
<keyword evidence="3" id="KW-0677">Repeat</keyword>
<gene>
    <name evidence="6" type="ORF">FHR87_001597</name>
</gene>
<proteinExistence type="predicted"/>
<evidence type="ECO:0000256" key="3">
    <source>
        <dbReference type="ARBA" id="ARBA00022737"/>
    </source>
</evidence>
<dbReference type="Proteomes" id="UP000549250">
    <property type="component" value="Unassembled WGS sequence"/>
</dbReference>
<feature type="domain" description="O-GlcNAc transferase C-terminal" evidence="5">
    <location>
        <begin position="81"/>
        <end position="231"/>
    </location>
</feature>
<dbReference type="PANTHER" id="PTHR44998:SF1">
    <property type="entry name" value="UDP-N-ACETYLGLUCOSAMINE--PEPTIDE N-ACETYLGLUCOSAMINYLTRANSFERASE 110 KDA SUBUNIT"/>
    <property type="match status" value="1"/>
</dbReference>
<feature type="domain" description="O-GlcNAc transferase C-terminal" evidence="5">
    <location>
        <begin position="243"/>
        <end position="429"/>
    </location>
</feature>
<comment type="caution">
    <text evidence="6">The sequence shown here is derived from an EMBL/GenBank/DDBJ whole genome shotgun (WGS) entry which is preliminary data.</text>
</comment>
<reference evidence="6 7" key="1">
    <citation type="submission" date="2020-08" db="EMBL/GenBank/DDBJ databases">
        <title>Genomic Encyclopedia of Type Strains, Phase III (KMG-III): the genomes of soil and plant-associated and newly described type strains.</title>
        <authorList>
            <person name="Whitman W."/>
        </authorList>
    </citation>
    <scope>NUCLEOTIDE SEQUENCE [LARGE SCALE GENOMIC DNA]</scope>
    <source>
        <strain evidence="6 7">CECT 4462</strain>
    </source>
</reference>
<evidence type="ECO:0000256" key="4">
    <source>
        <dbReference type="ARBA" id="ARBA00022803"/>
    </source>
</evidence>
<dbReference type="AlphaFoldDB" id="A0A839T1D6"/>
<dbReference type="GO" id="GO:0006493">
    <property type="term" value="P:protein O-linked glycosylation"/>
    <property type="evidence" value="ECO:0007669"/>
    <property type="project" value="TreeGrafter"/>
</dbReference>
<sequence length="452" mass="50475">MRLYNLTRRMCEWDELEMWRGRILSIVARGEASTISPFILLAMPQVSAIEQRACADLWMKTRLADSAAKRDALAFRFREGVRTKIRIGYLSCDFHEHATSLLLIELFEGHDDERFEIFAYSYGADDGKGMRQRLEKSFERFVDIEALSIAEAAEAIHRDGIDILIDLKGYTRNTRTEILTFRPAPVQVNYLGYPGTLGGDFCDYIITDRFLTPPDSAAAYSESFAYLPDSYQPHSRYSAIGALPSRAAAGLPEEGFVFCCFNQAYKITPEIFALWCRLLAGCPGSVLWLLKDAMAEGNLRNLAFQHGIEPSRLLFAEAKPQIEHLGRLQLADLVLDTLPYNAHTTASDALWVGVPIVTCAGDTFASRVAGSLLHAIDLPELITTNLHGYFELALSLATKPAQLAQLKQRLLTNRLTTPLFDILAYTRNLEGLFEAMWQRHLAGQAPAAIGAV</sequence>
<keyword evidence="4" id="KW-0802">TPR repeat</keyword>
<accession>A0A839T1D6</accession>